<evidence type="ECO:0000256" key="3">
    <source>
        <dbReference type="ARBA" id="ARBA00015416"/>
    </source>
</evidence>
<comment type="similarity">
    <text evidence="7">Belongs to the class-III pyridoxal-phosphate-dependent aminotransferase family.</text>
</comment>
<dbReference type="Proteomes" id="UP001595821">
    <property type="component" value="Unassembled WGS sequence"/>
</dbReference>
<comment type="caution">
    <text evidence="8">The sequence shown here is derived from an EMBL/GenBank/DDBJ whole genome shotgun (WGS) entry which is preliminary data.</text>
</comment>
<evidence type="ECO:0000256" key="4">
    <source>
        <dbReference type="ARBA" id="ARBA00022898"/>
    </source>
</evidence>
<sequence>MQLWESVEAEYRERTPTSRKLYREAGDHVPVGVASSYRAWDPHPLFIDKAQGVYLHDVDGNSYMDFDMNNGAGMSGHAHPAVTEAVTEQLQRGTLFTHPHKLLTEAATELKKRWDLVDKVRFTNSGTESTMHAIRIARAYSGKDKLLKIEGSYHGCHDYVLMSKSAPGRLSGHPKRPARVVESEGVPEKVAETVEIAPWNDLDAVEQIMHDNINEIGALIVEPIVMNVAMTQPHGDFLQGLRELCDEYGITYIFDEVKTGVKVAPGGAAEYYDVEPDLVAMAKSIGGNFPVGAIGGKEEVMERIDDGAAHYGTYNGNPLVLQALVTQLKDVLTEDAYEHVDALGERMVRGYEDVMEDEGIVGHVEHVNSQGSILFTDKRIENYRDWIDNIDYGLHENFWFSMLNQGVMPHPHSADQQWTISVQHTEEHIDETIEAFKNVAPKLAEEQQS</sequence>
<keyword evidence="8" id="KW-0032">Aminotransferase</keyword>
<dbReference type="InterPro" id="IPR015421">
    <property type="entry name" value="PyrdxlP-dep_Trfase_major"/>
</dbReference>
<evidence type="ECO:0000313" key="9">
    <source>
        <dbReference type="Proteomes" id="UP001595821"/>
    </source>
</evidence>
<dbReference type="CDD" id="cd00610">
    <property type="entry name" value="OAT_like"/>
    <property type="match status" value="1"/>
</dbReference>
<dbReference type="SUPFAM" id="SSF53383">
    <property type="entry name" value="PLP-dependent transferases"/>
    <property type="match status" value="1"/>
</dbReference>
<evidence type="ECO:0000256" key="7">
    <source>
        <dbReference type="RuleBase" id="RU003560"/>
    </source>
</evidence>
<dbReference type="PANTHER" id="PTHR43713">
    <property type="entry name" value="GLUTAMATE-1-SEMIALDEHYDE 2,1-AMINOMUTASE"/>
    <property type="match status" value="1"/>
</dbReference>
<dbReference type="GeneID" id="71856026"/>
<keyword evidence="4 7" id="KW-0663">Pyridoxal phosphate</keyword>
<evidence type="ECO:0000256" key="5">
    <source>
        <dbReference type="ARBA" id="ARBA00023235"/>
    </source>
</evidence>
<accession>A0ABD5P3S0</accession>
<comment type="cofactor">
    <cofactor evidence="2">
        <name>pyridoxal 5'-phosphate</name>
        <dbReference type="ChEBI" id="CHEBI:597326"/>
    </cofactor>
</comment>
<dbReference type="Gene3D" id="3.90.1150.10">
    <property type="entry name" value="Aspartate Aminotransferase, domain 1"/>
    <property type="match status" value="1"/>
</dbReference>
<evidence type="ECO:0000256" key="2">
    <source>
        <dbReference type="ARBA" id="ARBA00001933"/>
    </source>
</evidence>
<proteinExistence type="inferred from homology"/>
<dbReference type="GO" id="GO:0042286">
    <property type="term" value="F:glutamate-1-semialdehyde 2,1-aminomutase activity"/>
    <property type="evidence" value="ECO:0007669"/>
    <property type="project" value="UniProtKB-EC"/>
</dbReference>
<dbReference type="Gene3D" id="3.40.640.10">
    <property type="entry name" value="Type I PLP-dependent aspartate aminotransferase-like (Major domain)"/>
    <property type="match status" value="1"/>
</dbReference>
<reference evidence="8 9" key="1">
    <citation type="journal article" date="2014" name="Int. J. Syst. Evol. Microbiol.">
        <title>Complete genome sequence of Corynebacterium casei LMG S-19264T (=DSM 44701T), isolated from a smear-ripened cheese.</title>
        <authorList>
            <consortium name="US DOE Joint Genome Institute (JGI-PGF)"/>
            <person name="Walter F."/>
            <person name="Albersmeier A."/>
            <person name="Kalinowski J."/>
            <person name="Ruckert C."/>
        </authorList>
    </citation>
    <scope>NUCLEOTIDE SEQUENCE [LARGE SCALE GENOMIC DNA]</scope>
    <source>
        <strain evidence="8 9">IBRC-M 10912</strain>
    </source>
</reference>
<keyword evidence="8" id="KW-0808">Transferase</keyword>
<evidence type="ECO:0000313" key="8">
    <source>
        <dbReference type="EMBL" id="MFC4248765.1"/>
    </source>
</evidence>
<dbReference type="Pfam" id="PF00202">
    <property type="entry name" value="Aminotran_3"/>
    <property type="match status" value="1"/>
</dbReference>
<evidence type="ECO:0000256" key="6">
    <source>
        <dbReference type="ARBA" id="ARBA00031365"/>
    </source>
</evidence>
<name>A0ABD5P3S0_9EURY</name>
<dbReference type="RefSeq" id="WP_246976311.1">
    <property type="nucleotide sequence ID" value="NZ_CP095398.1"/>
</dbReference>
<comment type="catalytic activity">
    <reaction evidence="1">
        <text>(S)-4-amino-5-oxopentanoate = 5-aminolevulinate</text>
        <dbReference type="Rhea" id="RHEA:14265"/>
        <dbReference type="ChEBI" id="CHEBI:57501"/>
        <dbReference type="ChEBI" id="CHEBI:356416"/>
        <dbReference type="EC" id="5.4.3.8"/>
    </reaction>
</comment>
<dbReference type="PANTHER" id="PTHR43713:SF3">
    <property type="entry name" value="GLUTAMATE-1-SEMIALDEHYDE 2,1-AMINOMUTASE 1, CHLOROPLASTIC-RELATED"/>
    <property type="match status" value="1"/>
</dbReference>
<keyword evidence="5" id="KW-0413">Isomerase</keyword>
<dbReference type="AlphaFoldDB" id="A0ABD5P3S0"/>
<dbReference type="GO" id="GO:0008483">
    <property type="term" value="F:transaminase activity"/>
    <property type="evidence" value="ECO:0007669"/>
    <property type="project" value="UniProtKB-KW"/>
</dbReference>
<dbReference type="EMBL" id="JBHSDJ010000127">
    <property type="protein sequence ID" value="MFC4248765.1"/>
    <property type="molecule type" value="Genomic_DNA"/>
</dbReference>
<dbReference type="InterPro" id="IPR015424">
    <property type="entry name" value="PyrdxlP-dep_Trfase"/>
</dbReference>
<dbReference type="InterPro" id="IPR005814">
    <property type="entry name" value="Aminotrans_3"/>
</dbReference>
<evidence type="ECO:0000256" key="1">
    <source>
        <dbReference type="ARBA" id="ARBA00001579"/>
    </source>
</evidence>
<organism evidence="8 9">
    <name type="scientific">Natribaculum luteum</name>
    <dbReference type="NCBI Taxonomy" id="1586232"/>
    <lineage>
        <taxon>Archaea</taxon>
        <taxon>Methanobacteriati</taxon>
        <taxon>Methanobacteriota</taxon>
        <taxon>Stenosarchaea group</taxon>
        <taxon>Halobacteria</taxon>
        <taxon>Halobacteriales</taxon>
        <taxon>Natrialbaceae</taxon>
        <taxon>Natribaculum</taxon>
    </lineage>
</organism>
<gene>
    <name evidence="8" type="ORF">ACFOZ7_17850</name>
</gene>
<dbReference type="InterPro" id="IPR015422">
    <property type="entry name" value="PyrdxlP-dep_Trfase_small"/>
</dbReference>
<protein>
    <recommendedName>
        <fullName evidence="3">Glutamate-1-semialdehyde 2,1-aminomutase</fullName>
    </recommendedName>
    <alternativeName>
        <fullName evidence="6">Glutamate-1-semialdehyde aminotransferase</fullName>
    </alternativeName>
</protein>